<evidence type="ECO:0000313" key="2">
    <source>
        <dbReference type="Proteomes" id="UP000248714"/>
    </source>
</evidence>
<accession>A0ABX9E0N2</accession>
<dbReference type="EMBL" id="QLTT01000009">
    <property type="protein sequence ID" value="RAS61842.1"/>
    <property type="molecule type" value="Genomic_DNA"/>
</dbReference>
<keyword evidence="2" id="KW-1185">Reference proteome</keyword>
<sequence length="50" mass="5605">MPKHSILVKAKIVLHTQSNSRMPSNRVRPVTTSHVPQVFIGLLRAELTQS</sequence>
<protein>
    <submittedName>
        <fullName evidence="1">Uncharacterized protein</fullName>
    </submittedName>
</protein>
<reference evidence="1 2" key="1">
    <citation type="submission" date="2018-06" db="EMBL/GenBank/DDBJ databases">
        <title>Genomic Encyclopedia of Type Strains, Phase IV (KMG-IV): sequencing the most valuable type-strain genomes for metagenomic binning, comparative biology and taxonomic classification.</title>
        <authorList>
            <person name="Goeker M."/>
        </authorList>
    </citation>
    <scope>NUCLEOTIDE SEQUENCE [LARGE SCALE GENOMIC DNA]</scope>
    <source>
        <strain evidence="1 2">DSM 45479</strain>
    </source>
</reference>
<dbReference type="Proteomes" id="UP000248714">
    <property type="component" value="Unassembled WGS sequence"/>
</dbReference>
<gene>
    <name evidence="1" type="ORF">C8D87_109289</name>
</gene>
<evidence type="ECO:0000313" key="1">
    <source>
        <dbReference type="EMBL" id="RAS61842.1"/>
    </source>
</evidence>
<name>A0ABX9E0N2_9PSEU</name>
<organism evidence="1 2">
    <name type="scientific">Lentzea atacamensis</name>
    <dbReference type="NCBI Taxonomy" id="531938"/>
    <lineage>
        <taxon>Bacteria</taxon>
        <taxon>Bacillati</taxon>
        <taxon>Actinomycetota</taxon>
        <taxon>Actinomycetes</taxon>
        <taxon>Pseudonocardiales</taxon>
        <taxon>Pseudonocardiaceae</taxon>
        <taxon>Lentzea</taxon>
    </lineage>
</organism>
<proteinExistence type="predicted"/>
<comment type="caution">
    <text evidence="1">The sequence shown here is derived from an EMBL/GenBank/DDBJ whole genome shotgun (WGS) entry which is preliminary data.</text>
</comment>